<keyword evidence="3" id="KW-1185">Reference proteome</keyword>
<gene>
    <name evidence="2" type="ORF">GCM10023307_20650</name>
</gene>
<feature type="signal peptide" evidence="1">
    <location>
        <begin position="1"/>
        <end position="23"/>
    </location>
</feature>
<feature type="chain" id="PRO_5046848345" evidence="1">
    <location>
        <begin position="24"/>
        <end position="101"/>
    </location>
</feature>
<protein>
    <submittedName>
        <fullName evidence="2">Uncharacterized protein</fullName>
    </submittedName>
</protein>
<sequence>MKSLIASFAMTLLIAAASVPASAARIGDGTTGPVGPTPYVPGVWRAKVKYVNPIKHPNGTVSTFSYIDITADTQAYCDGQLASLANSPGVTVVTWCWFDAY</sequence>
<organism evidence="2 3">
    <name type="scientific">Lysobacter hankyongensis</name>
    <dbReference type="NCBI Taxonomy" id="1176535"/>
    <lineage>
        <taxon>Bacteria</taxon>
        <taxon>Pseudomonadati</taxon>
        <taxon>Pseudomonadota</taxon>
        <taxon>Gammaproteobacteria</taxon>
        <taxon>Lysobacterales</taxon>
        <taxon>Lysobacteraceae</taxon>
        <taxon>Lysobacter</taxon>
    </lineage>
</organism>
<evidence type="ECO:0000313" key="2">
    <source>
        <dbReference type="EMBL" id="GAA4794870.1"/>
    </source>
</evidence>
<evidence type="ECO:0000313" key="3">
    <source>
        <dbReference type="Proteomes" id="UP001499959"/>
    </source>
</evidence>
<reference evidence="3" key="1">
    <citation type="journal article" date="2019" name="Int. J. Syst. Evol. Microbiol.">
        <title>The Global Catalogue of Microorganisms (GCM) 10K type strain sequencing project: providing services to taxonomists for standard genome sequencing and annotation.</title>
        <authorList>
            <consortium name="The Broad Institute Genomics Platform"/>
            <consortium name="The Broad Institute Genome Sequencing Center for Infectious Disease"/>
            <person name="Wu L."/>
            <person name="Ma J."/>
        </authorList>
    </citation>
    <scope>NUCLEOTIDE SEQUENCE [LARGE SCALE GENOMIC DNA]</scope>
    <source>
        <strain evidence="3">JCM 18204</strain>
    </source>
</reference>
<dbReference type="RefSeq" id="WP_345303242.1">
    <property type="nucleotide sequence ID" value="NZ_BAABJE010000010.1"/>
</dbReference>
<dbReference type="Proteomes" id="UP001499959">
    <property type="component" value="Unassembled WGS sequence"/>
</dbReference>
<name>A0ABP9BFV3_9GAMM</name>
<keyword evidence="1" id="KW-0732">Signal</keyword>
<evidence type="ECO:0000256" key="1">
    <source>
        <dbReference type="SAM" id="SignalP"/>
    </source>
</evidence>
<accession>A0ABP9BFV3</accession>
<proteinExistence type="predicted"/>
<dbReference type="EMBL" id="BAABJE010000010">
    <property type="protein sequence ID" value="GAA4794870.1"/>
    <property type="molecule type" value="Genomic_DNA"/>
</dbReference>
<comment type="caution">
    <text evidence="2">The sequence shown here is derived from an EMBL/GenBank/DDBJ whole genome shotgun (WGS) entry which is preliminary data.</text>
</comment>